<accession>A0A4V4HRK0</accession>
<proteinExistence type="predicted"/>
<dbReference type="PROSITE" id="PS51913">
    <property type="entry name" value="HTH_HARE"/>
    <property type="match status" value="1"/>
</dbReference>
<dbReference type="GO" id="GO:0006355">
    <property type="term" value="P:regulation of DNA-templated transcription"/>
    <property type="evidence" value="ECO:0007669"/>
    <property type="project" value="InterPro"/>
</dbReference>
<dbReference type="AlphaFoldDB" id="A0A4V4HRK0"/>
<evidence type="ECO:0000313" key="4">
    <source>
        <dbReference type="Proteomes" id="UP000307378"/>
    </source>
</evidence>
<evidence type="ECO:0000313" key="3">
    <source>
        <dbReference type="EMBL" id="THV38196.1"/>
    </source>
</evidence>
<dbReference type="Pfam" id="PF05066">
    <property type="entry name" value="HARE-HTH"/>
    <property type="match status" value="1"/>
</dbReference>
<protein>
    <recommendedName>
        <fullName evidence="2">HTH HARE-type domain-containing protein</fullName>
    </recommendedName>
</protein>
<keyword evidence="1" id="KW-0804">Transcription</keyword>
<dbReference type="RefSeq" id="WP_136538696.1">
    <property type="nucleotide sequence ID" value="NZ_STGU01000002.1"/>
</dbReference>
<dbReference type="InterPro" id="IPR007759">
    <property type="entry name" value="Asxl_HARE-HTH"/>
</dbReference>
<reference evidence="3 4" key="1">
    <citation type="submission" date="2019-04" db="EMBL/GenBank/DDBJ databases">
        <title>genome sequence of strain W3.</title>
        <authorList>
            <person name="Gao J."/>
            <person name="Sun J."/>
        </authorList>
    </citation>
    <scope>NUCLEOTIDE SEQUENCE [LARGE SCALE GENOMIC DNA]</scope>
    <source>
        <strain evidence="3 4">W3</strain>
    </source>
</reference>
<dbReference type="EMBL" id="STGU01000002">
    <property type="protein sequence ID" value="THV38196.1"/>
    <property type="molecule type" value="Genomic_DNA"/>
</dbReference>
<dbReference type="Proteomes" id="UP000307378">
    <property type="component" value="Unassembled WGS sequence"/>
</dbReference>
<sequence>MDSYLEIAQKVLRVSRRPMTAKGILDAAYKARLVPKHLYGKTQEKTLQARLSSDILQRRSTSAFFRTEPGMFFLTALISDPEIPPKYKERFAARRRTRDLHQEPALLIDASFVADCELELLADWRQFARSAELANALHYAHTDEHQDRLPVWTFSVVRRGCEVLSYRLGRYRDDHDTFANKRTIGFPGGVSFHDRTLFSDGDYGASENALEAILSDLDISAAAVHGEAISHPQPILVMKVDRDEHRGAIIVLMDWTCPDWFEPTTRRLSINDPRWMDIRTKPNNIDDFEPWTLAVLDAVSARGDHR</sequence>
<evidence type="ECO:0000256" key="1">
    <source>
        <dbReference type="ARBA" id="ARBA00023163"/>
    </source>
</evidence>
<feature type="domain" description="HTH HARE-type" evidence="2">
    <location>
        <begin position="2"/>
        <end position="77"/>
    </location>
</feature>
<organism evidence="3 4">
    <name type="scientific">Rhizobium rosettiformans W3</name>
    <dbReference type="NCBI Taxonomy" id="538378"/>
    <lineage>
        <taxon>Bacteria</taxon>
        <taxon>Pseudomonadati</taxon>
        <taxon>Pseudomonadota</taxon>
        <taxon>Alphaproteobacteria</taxon>
        <taxon>Hyphomicrobiales</taxon>
        <taxon>Rhizobiaceae</taxon>
        <taxon>Rhizobium/Agrobacterium group</taxon>
        <taxon>Rhizobium</taxon>
    </lineage>
</organism>
<name>A0A4V4HRK0_9HYPH</name>
<evidence type="ECO:0000259" key="2">
    <source>
        <dbReference type="PROSITE" id="PS51913"/>
    </source>
</evidence>
<gene>
    <name evidence="3" type="ORF">FAA86_05230</name>
</gene>
<comment type="caution">
    <text evidence="3">The sequence shown here is derived from an EMBL/GenBank/DDBJ whole genome shotgun (WGS) entry which is preliminary data.</text>
</comment>